<dbReference type="RefSeq" id="WP_136336849.1">
    <property type="nucleotide sequence ID" value="NZ_QXMP01000013.1"/>
</dbReference>
<feature type="transmembrane region" description="Helical" evidence="6">
    <location>
        <begin position="448"/>
        <end position="465"/>
    </location>
</feature>
<feature type="transmembrane region" description="Helical" evidence="6">
    <location>
        <begin position="59"/>
        <end position="79"/>
    </location>
</feature>
<accession>A0A4S3LYU1</accession>
<evidence type="ECO:0000313" key="8">
    <source>
        <dbReference type="Proteomes" id="UP000305939"/>
    </source>
</evidence>
<sequence>MFRESGLNTASRSMNSLKNMGGGLLSQGLQAGMGFVSRTVFINYLAIEYLGINGLYGSILSLLSLAELGVGSAFMYSLYKPLANKEEAVITGILRLYRKIYRIIGLAVFVLGLALIPFLDQIIPQKPESVTESLSLLYLFFLFNTASSYFFTHKVSLLNADQRNYAVSLNYLVFYLLQSITQIIVLITFKSFIGYLLTQLIFQLLSNLSISRITDKYYPFLKTNRPSNVESSIRKEIITNTKATFLIKVSGIAVNNTDNLFINYFAGLGLVGIMSNYLLIIGLSNSIITQIFSNMSSSIAQLNIKESKAKQFSVFNVINFLNFWIYGFFVLCFVFLVNDFIVLWIGEDYVLNTSVIIMIGVNFFMVGMQSAIWTFKSTYGFFRYGKWLVIVTAIINLILSFILGNYLGLFGILLATAIARIVTNFWYDPYIVLSLGMNQSPIVYLKKFGLYLTAIFISAIIIYPISSSLHFPPLLNIFIKIIVCIFIINGVFYLIFKNKPEFKDNKNMAGNAIQQLKQHIWKI</sequence>
<evidence type="ECO:0000256" key="6">
    <source>
        <dbReference type="SAM" id="Phobius"/>
    </source>
</evidence>
<dbReference type="InterPro" id="IPR050833">
    <property type="entry name" value="Poly_Biosynth_Transport"/>
</dbReference>
<feature type="transmembrane region" description="Helical" evidence="6">
    <location>
        <begin position="384"/>
        <end position="403"/>
    </location>
</feature>
<comment type="caution">
    <text evidence="7">The sequence shown here is derived from an EMBL/GenBank/DDBJ whole genome shotgun (WGS) entry which is preliminary data.</text>
</comment>
<feature type="transmembrane region" description="Helical" evidence="6">
    <location>
        <begin position="21"/>
        <end position="47"/>
    </location>
</feature>
<protein>
    <submittedName>
        <fullName evidence="7">Sugar translocase</fullName>
    </submittedName>
</protein>
<feature type="transmembrane region" description="Helical" evidence="6">
    <location>
        <begin position="134"/>
        <end position="151"/>
    </location>
</feature>
<feature type="transmembrane region" description="Helical" evidence="6">
    <location>
        <begin position="100"/>
        <end position="119"/>
    </location>
</feature>
<gene>
    <name evidence="7" type="ORF">E7Z59_13460</name>
</gene>
<dbReference type="PANTHER" id="PTHR30250">
    <property type="entry name" value="PST FAMILY PREDICTED COLANIC ACID TRANSPORTER"/>
    <property type="match status" value="1"/>
</dbReference>
<feature type="transmembrane region" description="Helical" evidence="6">
    <location>
        <begin position="349"/>
        <end position="372"/>
    </location>
</feature>
<feature type="transmembrane region" description="Helical" evidence="6">
    <location>
        <begin position="477"/>
        <end position="496"/>
    </location>
</feature>
<dbReference type="AlphaFoldDB" id="A0A4S3LYU1"/>
<dbReference type="EMBL" id="SSMC01000003">
    <property type="protein sequence ID" value="THD66780.1"/>
    <property type="molecule type" value="Genomic_DNA"/>
</dbReference>
<feature type="transmembrane region" description="Helical" evidence="6">
    <location>
        <begin position="313"/>
        <end position="337"/>
    </location>
</feature>
<evidence type="ECO:0000256" key="1">
    <source>
        <dbReference type="ARBA" id="ARBA00004651"/>
    </source>
</evidence>
<organism evidence="7 8">
    <name type="scientific">Robertkochia marina</name>
    <dbReference type="NCBI Taxonomy" id="1227945"/>
    <lineage>
        <taxon>Bacteria</taxon>
        <taxon>Pseudomonadati</taxon>
        <taxon>Bacteroidota</taxon>
        <taxon>Flavobacteriia</taxon>
        <taxon>Flavobacteriales</taxon>
        <taxon>Flavobacteriaceae</taxon>
        <taxon>Robertkochia</taxon>
    </lineage>
</organism>
<proteinExistence type="predicted"/>
<evidence type="ECO:0000256" key="5">
    <source>
        <dbReference type="ARBA" id="ARBA00023136"/>
    </source>
</evidence>
<keyword evidence="4 6" id="KW-1133">Transmembrane helix</keyword>
<dbReference type="PANTHER" id="PTHR30250:SF26">
    <property type="entry name" value="PSMA PROTEIN"/>
    <property type="match status" value="1"/>
</dbReference>
<dbReference type="GO" id="GO:0005886">
    <property type="term" value="C:plasma membrane"/>
    <property type="evidence" value="ECO:0007669"/>
    <property type="project" value="UniProtKB-SubCell"/>
</dbReference>
<keyword evidence="8" id="KW-1185">Reference proteome</keyword>
<keyword evidence="2" id="KW-1003">Cell membrane</keyword>
<name>A0A4S3LYU1_9FLAO</name>
<keyword evidence="5 6" id="KW-0472">Membrane</keyword>
<feature type="transmembrane region" description="Helical" evidence="6">
    <location>
        <begin position="172"/>
        <end position="197"/>
    </location>
</feature>
<dbReference type="Proteomes" id="UP000305939">
    <property type="component" value="Unassembled WGS sequence"/>
</dbReference>
<evidence type="ECO:0000256" key="2">
    <source>
        <dbReference type="ARBA" id="ARBA00022475"/>
    </source>
</evidence>
<comment type="subcellular location">
    <subcellularLocation>
        <location evidence="1">Cell membrane</location>
        <topology evidence="1">Multi-pass membrane protein</topology>
    </subcellularLocation>
</comment>
<dbReference type="OrthoDB" id="8609648at2"/>
<reference evidence="7 8" key="1">
    <citation type="submission" date="2019-04" db="EMBL/GenBank/DDBJ databases">
        <title>Draft genome sequence of Robertkochia marina CC-AMO-30D.</title>
        <authorList>
            <person name="Hameed A."/>
            <person name="Lin S.-Y."/>
            <person name="Shahina M."/>
            <person name="Lai W.-A."/>
            <person name="Young C.-C."/>
        </authorList>
    </citation>
    <scope>NUCLEOTIDE SEQUENCE [LARGE SCALE GENOMIC DNA]</scope>
    <source>
        <strain evidence="7 8">CC-AMO-30D</strain>
    </source>
</reference>
<evidence type="ECO:0000256" key="3">
    <source>
        <dbReference type="ARBA" id="ARBA00022692"/>
    </source>
</evidence>
<keyword evidence="3 6" id="KW-0812">Transmembrane</keyword>
<evidence type="ECO:0000313" key="7">
    <source>
        <dbReference type="EMBL" id="THD66780.1"/>
    </source>
</evidence>
<evidence type="ECO:0000256" key="4">
    <source>
        <dbReference type="ARBA" id="ARBA00022989"/>
    </source>
</evidence>
<feature type="transmembrane region" description="Helical" evidence="6">
    <location>
        <begin position="264"/>
        <end position="292"/>
    </location>
</feature>